<dbReference type="Proteomes" id="UP001642482">
    <property type="component" value="Unassembled WGS sequence"/>
</dbReference>
<comment type="caution">
    <text evidence="1">The sequence shown here is derived from an EMBL/GenBank/DDBJ whole genome shotgun (WGS) entry which is preliminary data.</text>
</comment>
<organism evidence="1 2">
    <name type="scientific">Sporothrix eucalyptigena</name>
    <dbReference type="NCBI Taxonomy" id="1812306"/>
    <lineage>
        <taxon>Eukaryota</taxon>
        <taxon>Fungi</taxon>
        <taxon>Dikarya</taxon>
        <taxon>Ascomycota</taxon>
        <taxon>Pezizomycotina</taxon>
        <taxon>Sordariomycetes</taxon>
        <taxon>Sordariomycetidae</taxon>
        <taxon>Ophiostomatales</taxon>
        <taxon>Ophiostomataceae</taxon>
        <taxon>Sporothrix</taxon>
    </lineage>
</organism>
<reference evidence="1 2" key="1">
    <citation type="submission" date="2024-01" db="EMBL/GenBank/DDBJ databases">
        <authorList>
            <person name="Allen C."/>
            <person name="Tagirdzhanova G."/>
        </authorList>
    </citation>
    <scope>NUCLEOTIDE SEQUENCE [LARGE SCALE GENOMIC DNA]</scope>
</reference>
<dbReference type="SUPFAM" id="SSF53335">
    <property type="entry name" value="S-adenosyl-L-methionine-dependent methyltransferases"/>
    <property type="match status" value="1"/>
</dbReference>
<evidence type="ECO:0000313" key="2">
    <source>
        <dbReference type="Proteomes" id="UP001642482"/>
    </source>
</evidence>
<evidence type="ECO:0000313" key="1">
    <source>
        <dbReference type="EMBL" id="CAK7230611.1"/>
    </source>
</evidence>
<keyword evidence="2" id="KW-1185">Reference proteome</keyword>
<gene>
    <name evidence="1" type="ORF">SEUCBS140593_007644</name>
</gene>
<dbReference type="Gene3D" id="3.40.50.150">
    <property type="entry name" value="Vaccinia Virus protein VP39"/>
    <property type="match status" value="1"/>
</dbReference>
<proteinExistence type="predicted"/>
<evidence type="ECO:0008006" key="3">
    <source>
        <dbReference type="Google" id="ProtNLM"/>
    </source>
</evidence>
<name>A0ABP0CGT4_9PEZI</name>
<sequence length="235" mass="25158">MTIPAQYRPADAKPGPMKPIVPYVAMADNLDVPRRIAAAVVAADGSKPQLVVDVGSFLGELLEAFLDQFPDARGQWTDATDNSRGLAGERLARFGDRVDYRVGCPGRNAADGTVPSGVDVLATSWVSSHRGVEGTAEFYRGAAGLLAPGGWLVVMDHIGYNDPERERRVLAARHGFQVDFEGPPPHHDDHIATREQHLAGFAAAGITDVDVVWESLGTVLFMGRRAGTSEATTTQ</sequence>
<protein>
    <recommendedName>
        <fullName evidence="3">Class I SAM-dependent methyltransferase</fullName>
    </recommendedName>
</protein>
<accession>A0ABP0CGT4</accession>
<dbReference type="EMBL" id="CAWUHD010000095">
    <property type="protein sequence ID" value="CAK7230611.1"/>
    <property type="molecule type" value="Genomic_DNA"/>
</dbReference>
<dbReference type="InterPro" id="IPR029063">
    <property type="entry name" value="SAM-dependent_MTases_sf"/>
</dbReference>